<dbReference type="InterPro" id="IPR000801">
    <property type="entry name" value="Esterase-like"/>
</dbReference>
<evidence type="ECO:0000313" key="1">
    <source>
        <dbReference type="EMBL" id="MFC5750593.1"/>
    </source>
</evidence>
<protein>
    <submittedName>
        <fullName evidence="1">Alpha/beta hydrolase</fullName>
    </submittedName>
</protein>
<name>A0ABW1AAF9_9ACTN</name>
<organism evidence="1 2">
    <name type="scientific">Actinomadura rugatobispora</name>
    <dbReference type="NCBI Taxonomy" id="1994"/>
    <lineage>
        <taxon>Bacteria</taxon>
        <taxon>Bacillati</taxon>
        <taxon>Actinomycetota</taxon>
        <taxon>Actinomycetes</taxon>
        <taxon>Streptosporangiales</taxon>
        <taxon>Thermomonosporaceae</taxon>
        <taxon>Actinomadura</taxon>
    </lineage>
</organism>
<dbReference type="Gene3D" id="3.40.50.1820">
    <property type="entry name" value="alpha/beta hydrolase"/>
    <property type="match status" value="1"/>
</dbReference>
<dbReference type="PANTHER" id="PTHR48098">
    <property type="entry name" value="ENTEROCHELIN ESTERASE-RELATED"/>
    <property type="match status" value="1"/>
</dbReference>
<proteinExistence type="predicted"/>
<dbReference type="InterPro" id="IPR029058">
    <property type="entry name" value="AB_hydrolase_fold"/>
</dbReference>
<dbReference type="Proteomes" id="UP001596074">
    <property type="component" value="Unassembled WGS sequence"/>
</dbReference>
<dbReference type="PANTHER" id="PTHR48098:SF1">
    <property type="entry name" value="DIACYLGLYCEROL ACYLTRANSFERASE_MYCOLYLTRANSFERASE AG85A"/>
    <property type="match status" value="1"/>
</dbReference>
<keyword evidence="1" id="KW-0378">Hydrolase</keyword>
<dbReference type="InterPro" id="IPR050583">
    <property type="entry name" value="Mycobacterial_A85_antigen"/>
</dbReference>
<reference evidence="2" key="1">
    <citation type="journal article" date="2019" name="Int. J. Syst. Evol. Microbiol.">
        <title>The Global Catalogue of Microorganisms (GCM) 10K type strain sequencing project: providing services to taxonomists for standard genome sequencing and annotation.</title>
        <authorList>
            <consortium name="The Broad Institute Genomics Platform"/>
            <consortium name="The Broad Institute Genome Sequencing Center for Infectious Disease"/>
            <person name="Wu L."/>
            <person name="Ma J."/>
        </authorList>
    </citation>
    <scope>NUCLEOTIDE SEQUENCE [LARGE SCALE GENOMIC DNA]</scope>
    <source>
        <strain evidence="2">KCTC 42087</strain>
    </source>
</reference>
<gene>
    <name evidence="1" type="ORF">ACFPZN_33630</name>
</gene>
<keyword evidence="2" id="KW-1185">Reference proteome</keyword>
<comment type="caution">
    <text evidence="1">The sequence shown here is derived from an EMBL/GenBank/DDBJ whole genome shotgun (WGS) entry which is preliminary data.</text>
</comment>
<evidence type="ECO:0000313" key="2">
    <source>
        <dbReference type="Proteomes" id="UP001596074"/>
    </source>
</evidence>
<sequence length="293" mass="30965">MSRRAFIGGGVVALGGLAVAGGGAALVERDVLPGRVRLYRMTGRCGDMPVAPPVPGVVRSHTLRSRHRGRDVAVAVVLPAGVRSVRGLRVAVALHGNGGTGPSAVSGLALDRYLTGAVARGVRPFALVAVDGGADSYWHPRRGEDPLAMVVEELLPWLGRQGARIDRFGAIGWSMGGYGALVLGQTVGLPRVAAVVGSSPAVFASYEDARSTNRLAFDDADDFARHDVFRRLDRLRGVPVRIDCGDGDAFAPMVRKLRARLRPEGGMGRGCHDGAFWKSRLPAQLAFLGRHLA</sequence>
<dbReference type="EMBL" id="JBHSON010000055">
    <property type="protein sequence ID" value="MFC5750593.1"/>
    <property type="molecule type" value="Genomic_DNA"/>
</dbReference>
<dbReference type="Pfam" id="PF00756">
    <property type="entry name" value="Esterase"/>
    <property type="match status" value="1"/>
</dbReference>
<dbReference type="GO" id="GO:0016787">
    <property type="term" value="F:hydrolase activity"/>
    <property type="evidence" value="ECO:0007669"/>
    <property type="project" value="UniProtKB-KW"/>
</dbReference>
<dbReference type="SUPFAM" id="SSF53474">
    <property type="entry name" value="alpha/beta-Hydrolases"/>
    <property type="match status" value="1"/>
</dbReference>
<accession>A0ABW1AAF9</accession>